<feature type="binding site" evidence="7">
    <location>
        <position position="39"/>
    </location>
    <ligand>
        <name>Ca(2+)</name>
        <dbReference type="ChEBI" id="CHEBI:29108"/>
    </ligand>
</feature>
<dbReference type="InterPro" id="IPR008901">
    <property type="entry name" value="ACER"/>
</dbReference>
<dbReference type="GO" id="GO:0016811">
    <property type="term" value="F:hydrolase activity, acting on carbon-nitrogen (but not peptide) bonds, in linear amides"/>
    <property type="evidence" value="ECO:0007669"/>
    <property type="project" value="InterPro"/>
</dbReference>
<evidence type="ECO:0000256" key="3">
    <source>
        <dbReference type="ARBA" id="ARBA00022692"/>
    </source>
</evidence>
<dbReference type="GO" id="GO:0046513">
    <property type="term" value="P:ceramide biosynthetic process"/>
    <property type="evidence" value="ECO:0007669"/>
    <property type="project" value="TreeGrafter"/>
</dbReference>
<comment type="caution">
    <text evidence="10">The sequence shown here is derived from an EMBL/GenBank/DDBJ whole genome shotgun (WGS) entry which is preliminary data.</text>
</comment>
<evidence type="ECO:0000256" key="2">
    <source>
        <dbReference type="ARBA" id="ARBA00009780"/>
    </source>
</evidence>
<keyword evidence="8" id="KW-0862">Zinc</keyword>
<dbReference type="VEuPathDB" id="AmoebaDB:NF0054610"/>
<protein>
    <submittedName>
        <fullName evidence="10">Uncharacterized protein</fullName>
    </submittedName>
</protein>
<accession>A0A6A5BJH7</accession>
<feature type="binding site" evidence="8">
    <location>
        <position position="260"/>
    </location>
    <ligand>
        <name>Zn(2+)</name>
        <dbReference type="ChEBI" id="CHEBI:29105"/>
        <note>catalytic</note>
    </ligand>
</feature>
<dbReference type="OrthoDB" id="187171at2759"/>
<feature type="binding site" evidence="7">
    <location>
        <position position="36"/>
    </location>
    <ligand>
        <name>Ca(2+)</name>
        <dbReference type="ChEBI" id="CHEBI:29108"/>
    </ligand>
</feature>
<dbReference type="Proteomes" id="UP000444721">
    <property type="component" value="Unassembled WGS sequence"/>
</dbReference>
<feature type="binding site" evidence="8">
    <location>
        <position position="106"/>
    </location>
    <ligand>
        <name>Zn(2+)</name>
        <dbReference type="ChEBI" id="CHEBI:29105"/>
        <note>catalytic</note>
    </ligand>
</feature>
<keyword evidence="6 9" id="KW-0472">Membrane</keyword>
<dbReference type="OMA" id="FWHILIF"/>
<dbReference type="VEuPathDB" id="AmoebaDB:FDP41_007172"/>
<feature type="binding site" evidence="7">
    <location>
        <position position="41"/>
    </location>
    <ligand>
        <name>Ca(2+)</name>
        <dbReference type="ChEBI" id="CHEBI:29108"/>
    </ligand>
</feature>
<evidence type="ECO:0000313" key="11">
    <source>
        <dbReference type="Proteomes" id="UP000444721"/>
    </source>
</evidence>
<feature type="binding site" evidence="7">
    <location>
        <position position="50"/>
    </location>
    <ligand>
        <name>Ca(2+)</name>
        <dbReference type="ChEBI" id="CHEBI:29108"/>
    </ligand>
</feature>
<proteinExistence type="inferred from homology"/>
<feature type="transmembrane region" description="Helical" evidence="9">
    <location>
        <begin position="173"/>
        <end position="194"/>
    </location>
</feature>
<evidence type="ECO:0000256" key="5">
    <source>
        <dbReference type="ARBA" id="ARBA00022989"/>
    </source>
</evidence>
<feature type="transmembrane region" description="Helical" evidence="9">
    <location>
        <begin position="147"/>
        <end position="167"/>
    </location>
</feature>
<keyword evidence="5 9" id="KW-1133">Transmembrane helix</keyword>
<comment type="similarity">
    <text evidence="2">Belongs to the alkaline ceramidase family.</text>
</comment>
<dbReference type="VEuPathDB" id="AmoebaDB:NfTy_009300"/>
<feature type="transmembrane region" description="Helical" evidence="9">
    <location>
        <begin position="226"/>
        <end position="251"/>
    </location>
</feature>
<sequence length="310" mass="36230">MSFYADQTYSTFSGYPSVYHPVDEVTGKALISSNIDFCEANFQYSSFVAEPVNTISSYVYLLIAIAHLYFIFKFERTLNKVGGLFWRFYIGSVFCIFLGFGSSFLHATLTRIGQYTDEIPMVMCVNQGIYNYLFKEKKNCDRKWYHNIVLIALVTFTVGHSLATIWFPKSYAVFVFVFAALLNLSTAFEAIQIYRGNNLAEWLRQYLPQNQHSEVEGLVSKIRRIYFIYFSFFLVAFILWSIEFAFCPYVYFLHLHAYWHILTAIAANAKSTLWIYLTMLGHGFTDVNLTYFDRFRILAKIELDYKSKRN</sequence>
<organism evidence="10 11">
    <name type="scientific">Naegleria fowleri</name>
    <name type="common">Brain eating amoeba</name>
    <dbReference type="NCBI Taxonomy" id="5763"/>
    <lineage>
        <taxon>Eukaryota</taxon>
        <taxon>Discoba</taxon>
        <taxon>Heterolobosea</taxon>
        <taxon>Tetramitia</taxon>
        <taxon>Eutetramitia</taxon>
        <taxon>Vahlkampfiidae</taxon>
        <taxon>Naegleria</taxon>
    </lineage>
</organism>
<keyword evidence="3 9" id="KW-0812">Transmembrane</keyword>
<evidence type="ECO:0000256" key="6">
    <source>
        <dbReference type="ARBA" id="ARBA00023136"/>
    </source>
</evidence>
<dbReference type="GO" id="GO:0005789">
    <property type="term" value="C:endoplasmic reticulum membrane"/>
    <property type="evidence" value="ECO:0007669"/>
    <property type="project" value="TreeGrafter"/>
</dbReference>
<dbReference type="RefSeq" id="XP_044558498.1">
    <property type="nucleotide sequence ID" value="XM_044710888.1"/>
</dbReference>
<dbReference type="PANTHER" id="PTHR46187:SF3">
    <property type="entry name" value="ALKALINE CERAMIDASE 3"/>
    <property type="match status" value="1"/>
</dbReference>
<feature type="transmembrane region" description="Helical" evidence="9">
    <location>
        <begin position="55"/>
        <end position="72"/>
    </location>
</feature>
<keyword evidence="7" id="KW-0106">Calcium</keyword>
<evidence type="ECO:0000256" key="9">
    <source>
        <dbReference type="SAM" id="Phobius"/>
    </source>
</evidence>
<feature type="transmembrane region" description="Helical" evidence="9">
    <location>
        <begin position="84"/>
        <end position="107"/>
    </location>
</feature>
<dbReference type="EMBL" id="VFQX01000058">
    <property type="protein sequence ID" value="KAF0973785.1"/>
    <property type="molecule type" value="Genomic_DNA"/>
</dbReference>
<keyword evidence="7" id="KW-0479">Metal-binding</keyword>
<dbReference type="GO" id="GO:0046514">
    <property type="term" value="P:ceramide catabolic process"/>
    <property type="evidence" value="ECO:0007669"/>
    <property type="project" value="TreeGrafter"/>
</dbReference>
<dbReference type="GeneID" id="68114390"/>
<feature type="binding site" evidence="8">
    <location>
        <position position="256"/>
    </location>
    <ligand>
        <name>Zn(2+)</name>
        <dbReference type="ChEBI" id="CHEBI:29105"/>
        <note>catalytic</note>
    </ligand>
</feature>
<dbReference type="GO" id="GO:0046872">
    <property type="term" value="F:metal ion binding"/>
    <property type="evidence" value="ECO:0007669"/>
    <property type="project" value="UniProtKB-KW"/>
</dbReference>
<dbReference type="AlphaFoldDB" id="A0A6A5BJH7"/>
<keyword evidence="11" id="KW-1185">Reference proteome</keyword>
<gene>
    <name evidence="10" type="ORF">FDP41_007172</name>
</gene>
<evidence type="ECO:0000256" key="1">
    <source>
        <dbReference type="ARBA" id="ARBA00004141"/>
    </source>
</evidence>
<dbReference type="Pfam" id="PF05875">
    <property type="entry name" value="Ceramidase"/>
    <property type="match status" value="1"/>
</dbReference>
<evidence type="ECO:0000256" key="7">
    <source>
        <dbReference type="PIRSR" id="PIRSR608901-1"/>
    </source>
</evidence>
<evidence type="ECO:0000256" key="4">
    <source>
        <dbReference type="ARBA" id="ARBA00022801"/>
    </source>
</evidence>
<name>A0A6A5BJH7_NAEFO</name>
<evidence type="ECO:0000313" key="10">
    <source>
        <dbReference type="EMBL" id="KAF0973785.1"/>
    </source>
</evidence>
<keyword evidence="4" id="KW-0378">Hydrolase</keyword>
<evidence type="ECO:0000256" key="8">
    <source>
        <dbReference type="PIRSR" id="PIRSR608901-2"/>
    </source>
</evidence>
<reference evidence="10 11" key="1">
    <citation type="journal article" date="2019" name="Sci. Rep.">
        <title>Nanopore sequencing improves the draft genome of the human pathogenic amoeba Naegleria fowleri.</title>
        <authorList>
            <person name="Liechti N."/>
            <person name="Schurch N."/>
            <person name="Bruggmann R."/>
            <person name="Wittwer M."/>
        </authorList>
    </citation>
    <scope>NUCLEOTIDE SEQUENCE [LARGE SCALE GENOMIC DNA]</scope>
    <source>
        <strain evidence="10 11">ATCC 30894</strain>
    </source>
</reference>
<comment type="cofactor">
    <cofactor evidence="8">
        <name>Zn(2+)</name>
        <dbReference type="ChEBI" id="CHEBI:29105"/>
    </cofactor>
</comment>
<dbReference type="PANTHER" id="PTHR46187">
    <property type="entry name" value="ALKALINE CERAMIDASE 3"/>
    <property type="match status" value="1"/>
</dbReference>
<comment type="subcellular location">
    <subcellularLocation>
        <location evidence="1">Membrane</location>
        <topology evidence="1">Multi-pass membrane protein</topology>
    </subcellularLocation>
</comment>